<feature type="domain" description="ATP-grasp" evidence="9">
    <location>
        <begin position="111"/>
        <end position="300"/>
    </location>
</feature>
<evidence type="ECO:0000256" key="2">
    <source>
        <dbReference type="ARBA" id="ARBA00001946"/>
    </source>
</evidence>
<dbReference type="InterPro" id="IPR016185">
    <property type="entry name" value="PreATP-grasp_dom_sf"/>
</dbReference>
<dbReference type="Pfam" id="PF22660">
    <property type="entry name" value="RS_preATP-grasp-like"/>
    <property type="match status" value="1"/>
</dbReference>
<dbReference type="InterPro" id="IPR013815">
    <property type="entry name" value="ATP_grasp_subdomain_1"/>
</dbReference>
<dbReference type="GO" id="GO:0046872">
    <property type="term" value="F:metal ion binding"/>
    <property type="evidence" value="ECO:0007669"/>
    <property type="project" value="InterPro"/>
</dbReference>
<evidence type="ECO:0000256" key="8">
    <source>
        <dbReference type="PROSITE-ProRule" id="PRU00409"/>
    </source>
</evidence>
<protein>
    <submittedName>
        <fullName evidence="10">Phosphoribosylglycinamide formyltransferase 2</fullName>
    </submittedName>
</protein>
<organism evidence="10 11">
    <name type="scientific">Xylocopilactobacillus apicola</name>
    <dbReference type="NCBI Taxonomy" id="2932184"/>
    <lineage>
        <taxon>Bacteria</taxon>
        <taxon>Bacillati</taxon>
        <taxon>Bacillota</taxon>
        <taxon>Bacilli</taxon>
        <taxon>Lactobacillales</taxon>
        <taxon>Lactobacillaceae</taxon>
        <taxon>Xylocopilactobacillus</taxon>
    </lineage>
</organism>
<dbReference type="AlphaFoldDB" id="A0AAU9D4M5"/>
<dbReference type="InterPro" id="IPR003135">
    <property type="entry name" value="ATP-grasp_carboxylate-amine"/>
</dbReference>
<dbReference type="SUPFAM" id="SSF56059">
    <property type="entry name" value="Glutathione synthetase ATP-binding domain-like"/>
    <property type="match status" value="1"/>
</dbReference>
<keyword evidence="5 8" id="KW-0067">ATP-binding</keyword>
<evidence type="ECO:0000256" key="7">
    <source>
        <dbReference type="ARBA" id="ARBA00025704"/>
    </source>
</evidence>
<dbReference type="PANTHER" id="PTHR11609">
    <property type="entry name" value="PURINE BIOSYNTHESIS PROTEIN 6/7, PUR6/7"/>
    <property type="match status" value="1"/>
</dbReference>
<keyword evidence="11" id="KW-1185">Reference proteome</keyword>
<dbReference type="InterPro" id="IPR011761">
    <property type="entry name" value="ATP-grasp"/>
</dbReference>
<gene>
    <name evidence="10" type="ORF">XA3_08940</name>
</gene>
<dbReference type="PANTHER" id="PTHR11609:SF5">
    <property type="entry name" value="PHOSPHORIBOSYLAMINOIMIDAZOLE CARBOXYLASE"/>
    <property type="match status" value="1"/>
</dbReference>
<dbReference type="Pfam" id="PF02222">
    <property type="entry name" value="ATP-grasp"/>
    <property type="match status" value="1"/>
</dbReference>
<evidence type="ECO:0000259" key="9">
    <source>
        <dbReference type="PROSITE" id="PS50975"/>
    </source>
</evidence>
<dbReference type="SUPFAM" id="SSF52440">
    <property type="entry name" value="PreATP-grasp domain"/>
    <property type="match status" value="1"/>
</dbReference>
<keyword evidence="6" id="KW-0464">Manganese</keyword>
<name>A0AAU9D4M5_9LACO</name>
<comment type="pathway">
    <text evidence="7">Purine metabolism.</text>
</comment>
<evidence type="ECO:0000256" key="5">
    <source>
        <dbReference type="ARBA" id="ARBA00022840"/>
    </source>
</evidence>
<dbReference type="KEGG" id="xap:XA3_08940"/>
<accession>A0AAU9D4M5</accession>
<keyword evidence="3 8" id="KW-0547">Nucleotide-binding</keyword>
<dbReference type="PROSITE" id="PS50975">
    <property type="entry name" value="ATP_GRASP"/>
    <property type="match status" value="1"/>
</dbReference>
<dbReference type="InterPro" id="IPR054350">
    <property type="entry name" value="PurT/PurK_preATP-grasp"/>
</dbReference>
<keyword evidence="4" id="KW-0658">Purine biosynthesis</keyword>
<dbReference type="GO" id="GO:0006164">
    <property type="term" value="P:purine nucleotide biosynthetic process"/>
    <property type="evidence" value="ECO:0007669"/>
    <property type="project" value="UniProtKB-KW"/>
</dbReference>
<dbReference type="Gene3D" id="3.30.470.20">
    <property type="entry name" value="ATP-grasp fold, B domain"/>
    <property type="match status" value="1"/>
</dbReference>
<evidence type="ECO:0000256" key="1">
    <source>
        <dbReference type="ARBA" id="ARBA00001936"/>
    </source>
</evidence>
<evidence type="ECO:0000256" key="6">
    <source>
        <dbReference type="ARBA" id="ARBA00023211"/>
    </source>
</evidence>
<evidence type="ECO:0000256" key="4">
    <source>
        <dbReference type="ARBA" id="ARBA00022755"/>
    </source>
</evidence>
<evidence type="ECO:0000313" key="10">
    <source>
        <dbReference type="EMBL" id="BDR58453.1"/>
    </source>
</evidence>
<dbReference type="Gene3D" id="3.40.50.20">
    <property type="match status" value="1"/>
</dbReference>
<comment type="cofactor">
    <cofactor evidence="1">
        <name>Mn(2+)</name>
        <dbReference type="ChEBI" id="CHEBI:29035"/>
    </cofactor>
</comment>
<evidence type="ECO:0000256" key="3">
    <source>
        <dbReference type="ARBA" id="ARBA00022741"/>
    </source>
</evidence>
<dbReference type="Proteomes" id="UP001321861">
    <property type="component" value="Chromosome"/>
</dbReference>
<dbReference type="RefSeq" id="WP_317636354.1">
    <property type="nucleotide sequence ID" value="NZ_AP026802.1"/>
</dbReference>
<dbReference type="EMBL" id="AP026802">
    <property type="protein sequence ID" value="BDR58453.1"/>
    <property type="molecule type" value="Genomic_DNA"/>
</dbReference>
<evidence type="ECO:0000313" key="11">
    <source>
        <dbReference type="Proteomes" id="UP001321861"/>
    </source>
</evidence>
<dbReference type="Gene3D" id="3.30.1490.20">
    <property type="entry name" value="ATP-grasp fold, A domain"/>
    <property type="match status" value="1"/>
</dbReference>
<reference evidence="10 11" key="1">
    <citation type="journal article" date="2023" name="Microbiol. Spectr.">
        <title>Symbiosis of Carpenter Bees with Uncharacterized Lactic Acid Bacteria Showing NAD Auxotrophy.</title>
        <authorList>
            <person name="Kawasaki S."/>
            <person name="Ozawa K."/>
            <person name="Mori T."/>
            <person name="Yamamoto A."/>
            <person name="Ito M."/>
            <person name="Ohkuma M."/>
            <person name="Sakamoto M."/>
            <person name="Matsutani M."/>
        </authorList>
    </citation>
    <scope>NUCLEOTIDE SEQUENCE [LARGE SCALE GENOMIC DNA]</scope>
    <source>
        <strain evidence="10 11">XA3</strain>
    </source>
</reference>
<comment type="cofactor">
    <cofactor evidence="2">
        <name>Mg(2+)</name>
        <dbReference type="ChEBI" id="CHEBI:18420"/>
    </cofactor>
</comment>
<dbReference type="GO" id="GO:0005829">
    <property type="term" value="C:cytosol"/>
    <property type="evidence" value="ECO:0007669"/>
    <property type="project" value="TreeGrafter"/>
</dbReference>
<proteinExistence type="predicted"/>
<sequence length="384" mass="43626">MTNVFFPGSVVGVLGGGLDSFQMTLQLKQMGYQVAVFSEISNSPAITLADYRFTGKITDRNRLDPFATVSDVIILENSYINPFAAQYLAEHYYVPQGSNLLSLSQDHYLNSLFLNDLNLNTVPNATAVSFDDLVMQTESIGFPLILKPIQKLPRKQYYVLNDLDDLNQVADLIQNFSFFVEAKIEIEAEFGLVVFKSRSQNVEINVLPVVRNFYDEHFELQTSISNLGNVSQADLMEMKRIATGIANKEAFMGAISVEFYKAKNGMLYVKSVSEGLRKFGNLYRIMIGKSQEELYLKANLGLPIPPIKNFGNGINVYFKQARLDDIYTQLIIKPDWDFVFYPSRWKNPLDTAGYLTIKGDNFTEIYERLSNTDIWNLPQELFES</sequence>
<dbReference type="GO" id="GO:0005524">
    <property type="term" value="F:ATP binding"/>
    <property type="evidence" value="ECO:0007669"/>
    <property type="project" value="UniProtKB-UniRule"/>
</dbReference>